<dbReference type="EnsemblPlants" id="OB02G41650.1">
    <property type="protein sequence ID" value="OB02G41650.1"/>
    <property type="gene ID" value="OB02G41650"/>
</dbReference>
<name>J3LHP8_ORYBR</name>
<organism evidence="2">
    <name type="scientific">Oryza brachyantha</name>
    <name type="common">malo sina</name>
    <dbReference type="NCBI Taxonomy" id="4533"/>
    <lineage>
        <taxon>Eukaryota</taxon>
        <taxon>Viridiplantae</taxon>
        <taxon>Streptophyta</taxon>
        <taxon>Embryophyta</taxon>
        <taxon>Tracheophyta</taxon>
        <taxon>Spermatophyta</taxon>
        <taxon>Magnoliopsida</taxon>
        <taxon>Liliopsida</taxon>
        <taxon>Poales</taxon>
        <taxon>Poaceae</taxon>
        <taxon>BOP clade</taxon>
        <taxon>Oryzoideae</taxon>
        <taxon>Oryzeae</taxon>
        <taxon>Oryzinae</taxon>
        <taxon>Oryza</taxon>
    </lineage>
</organism>
<keyword evidence="3" id="KW-1185">Reference proteome</keyword>
<protein>
    <recommendedName>
        <fullName evidence="4">Secreted protein</fullName>
    </recommendedName>
</protein>
<evidence type="ECO:0000256" key="1">
    <source>
        <dbReference type="SAM" id="SignalP"/>
    </source>
</evidence>
<evidence type="ECO:0000313" key="2">
    <source>
        <dbReference type="EnsemblPlants" id="OB02G41650.1"/>
    </source>
</evidence>
<feature type="chain" id="PRO_5003773534" description="Secreted protein" evidence="1">
    <location>
        <begin position="22"/>
        <end position="76"/>
    </location>
</feature>
<dbReference type="HOGENOM" id="CLU_2658463_0_0_1"/>
<dbReference type="Gramene" id="OB02G41650.1">
    <property type="protein sequence ID" value="OB02G41650.1"/>
    <property type="gene ID" value="OB02G41650"/>
</dbReference>
<evidence type="ECO:0008006" key="4">
    <source>
        <dbReference type="Google" id="ProtNLM"/>
    </source>
</evidence>
<sequence>MLLTMPLFLLLFLFRLTKVIIRSLPCARGRALCVGSRSACAASGDRAAKLHGVPEVVAERSVGAGRRPSSAERSVG</sequence>
<dbReference type="AlphaFoldDB" id="J3LHP8"/>
<reference evidence="2" key="1">
    <citation type="submission" date="2013-04" db="UniProtKB">
        <authorList>
            <consortium name="EnsemblPlants"/>
        </authorList>
    </citation>
    <scope>IDENTIFICATION</scope>
</reference>
<dbReference type="Proteomes" id="UP000006038">
    <property type="component" value="Unassembled WGS sequence"/>
</dbReference>
<proteinExistence type="predicted"/>
<evidence type="ECO:0000313" key="3">
    <source>
        <dbReference type="Proteomes" id="UP000006038"/>
    </source>
</evidence>
<accession>J3LHP8</accession>
<feature type="signal peptide" evidence="1">
    <location>
        <begin position="1"/>
        <end position="21"/>
    </location>
</feature>
<keyword evidence="1" id="KW-0732">Signal</keyword>